<feature type="transmembrane region" description="Helical" evidence="3">
    <location>
        <begin position="483"/>
        <end position="501"/>
    </location>
</feature>
<comment type="caution">
    <text evidence="5">The sequence shown here is derived from an EMBL/GenBank/DDBJ whole genome shotgun (WGS) entry which is preliminary data.</text>
</comment>
<accession>A0A3R6WJY3</accession>
<dbReference type="GO" id="GO:0016020">
    <property type="term" value="C:membrane"/>
    <property type="evidence" value="ECO:0007669"/>
    <property type="project" value="UniProtKB-SubCell"/>
</dbReference>
<evidence type="ECO:0000259" key="4">
    <source>
        <dbReference type="PROSITE" id="PS50850"/>
    </source>
</evidence>
<dbReference type="EMBL" id="QUTB01004033">
    <property type="protein sequence ID" value="RHY64627.1"/>
    <property type="molecule type" value="Genomic_DNA"/>
</dbReference>
<keyword evidence="3" id="KW-0472">Membrane</keyword>
<comment type="subcellular location">
    <subcellularLocation>
        <location evidence="1">Membrane</location>
        <topology evidence="1">Multi-pass membrane protein</topology>
    </subcellularLocation>
</comment>
<dbReference type="PANTHER" id="PTHR48020:SF12">
    <property type="entry name" value="PROTON MYO-INOSITOL COTRANSPORTER"/>
    <property type="match status" value="1"/>
</dbReference>
<evidence type="ECO:0000313" key="5">
    <source>
        <dbReference type="EMBL" id="RHY64627.1"/>
    </source>
</evidence>
<feature type="domain" description="Major facilitator superfamily (MFS) profile" evidence="4">
    <location>
        <begin position="110"/>
        <end position="505"/>
    </location>
</feature>
<feature type="transmembrane region" description="Helical" evidence="3">
    <location>
        <begin position="454"/>
        <end position="477"/>
    </location>
</feature>
<dbReference type="SUPFAM" id="SSF103473">
    <property type="entry name" value="MFS general substrate transporter"/>
    <property type="match status" value="1"/>
</dbReference>
<proteinExistence type="predicted"/>
<protein>
    <recommendedName>
        <fullName evidence="4">Major facilitator superfamily (MFS) profile domain-containing protein</fullName>
    </recommendedName>
</protein>
<dbReference type="PROSITE" id="PS50850">
    <property type="entry name" value="MFS"/>
    <property type="match status" value="1"/>
</dbReference>
<dbReference type="VEuPathDB" id="FungiDB:H257_15386"/>
<gene>
    <name evidence="5" type="ORF">DYB34_006416</name>
</gene>
<dbReference type="VEuPathDB" id="FungiDB:H257_13405"/>
<dbReference type="InterPro" id="IPR050814">
    <property type="entry name" value="Myo-inositol_Transporter"/>
</dbReference>
<dbReference type="InterPro" id="IPR020846">
    <property type="entry name" value="MFS_dom"/>
</dbReference>
<organism evidence="5 6">
    <name type="scientific">Aphanomyces astaci</name>
    <name type="common">Crayfish plague agent</name>
    <dbReference type="NCBI Taxonomy" id="112090"/>
    <lineage>
        <taxon>Eukaryota</taxon>
        <taxon>Sar</taxon>
        <taxon>Stramenopiles</taxon>
        <taxon>Oomycota</taxon>
        <taxon>Saprolegniomycetes</taxon>
        <taxon>Saprolegniales</taxon>
        <taxon>Verrucalvaceae</taxon>
        <taxon>Aphanomyces</taxon>
    </lineage>
</organism>
<dbReference type="GO" id="GO:0022857">
    <property type="term" value="F:transmembrane transporter activity"/>
    <property type="evidence" value="ECO:0007669"/>
    <property type="project" value="InterPro"/>
</dbReference>
<dbReference type="Gene3D" id="1.20.1250.20">
    <property type="entry name" value="MFS general substrate transporter like domains"/>
    <property type="match status" value="2"/>
</dbReference>
<dbReference type="Pfam" id="PF07690">
    <property type="entry name" value="MFS_1"/>
    <property type="match status" value="1"/>
</dbReference>
<reference evidence="5 6" key="1">
    <citation type="submission" date="2018-08" db="EMBL/GenBank/DDBJ databases">
        <title>Aphanomyces genome sequencing and annotation.</title>
        <authorList>
            <person name="Minardi D."/>
            <person name="Oidtmann B."/>
            <person name="Van Der Giezen M."/>
            <person name="Studholme D.J."/>
        </authorList>
    </citation>
    <scope>NUCLEOTIDE SEQUENCE [LARGE SCALE GENOMIC DNA]</scope>
    <source>
        <strain evidence="5 6">Si</strain>
    </source>
</reference>
<feature type="transmembrane region" description="Helical" evidence="3">
    <location>
        <begin position="185"/>
        <end position="204"/>
    </location>
</feature>
<dbReference type="Proteomes" id="UP000283543">
    <property type="component" value="Unassembled WGS sequence"/>
</dbReference>
<evidence type="ECO:0000256" key="3">
    <source>
        <dbReference type="SAM" id="Phobius"/>
    </source>
</evidence>
<keyword evidence="3" id="KW-0812">Transmembrane</keyword>
<feature type="transmembrane region" description="Helical" evidence="3">
    <location>
        <begin position="415"/>
        <end position="442"/>
    </location>
</feature>
<dbReference type="AlphaFoldDB" id="A0A3R6WJY3"/>
<evidence type="ECO:0000313" key="6">
    <source>
        <dbReference type="Proteomes" id="UP000283543"/>
    </source>
</evidence>
<feature type="transmembrane region" description="Helical" evidence="3">
    <location>
        <begin position="210"/>
        <end position="231"/>
    </location>
</feature>
<feature type="transmembrane region" description="Helical" evidence="3">
    <location>
        <begin position="359"/>
        <end position="379"/>
    </location>
</feature>
<dbReference type="InterPro" id="IPR011701">
    <property type="entry name" value="MFS"/>
</dbReference>
<name>A0A3R6WJY3_APHAT</name>
<dbReference type="PANTHER" id="PTHR48020">
    <property type="entry name" value="PROTON MYO-INOSITOL COTRANSPORTER"/>
    <property type="match status" value="1"/>
</dbReference>
<sequence length="511" mass="55170">MPNPPQLNPSQLNPPLLVLNQGPRNFRSTLTALRAYAQCETGLCENRAPFKARSRASSTPLLYLDSRQERIRVMGFKRGSVPGNGHCLFSSLYYCIYEKQTLSLDELADPVVIKRIHDIRNRLAPSMYRRVSDASCLVGGMIYGYNVSLSTSQQEMASASATLSDTITMLVGGHLADAFGRRRTAIAACMLSIVGALGILIFHASFSAFLIWRLCAGIGNALSILVLPMYISESVSTSRRGRCISLYQLGVLSGTLLPYAMMLLSENWKLTFALGAVPGLLIGGFFFTGYFPESRHHAPHLAEFHKQPDANNSSSSHATLLFLGVLLAYSNNSIDPTLFYGPTIISQFIRSSSRVSANLIGLGLSSLSVLSVAAAAAFLRPTFPRRPLYLICHGVVVVCFLAASVLFAASSSSAVLAVLGVMILFQTCGPGLLFVLIVSELFQDPAVRATSMGYCTFAMSAFSLLINGTLLSLFSALGVGGTFAAYGVSYAACWVVFYLYLPETSTRQVQA</sequence>
<evidence type="ECO:0000256" key="1">
    <source>
        <dbReference type="ARBA" id="ARBA00004141"/>
    </source>
</evidence>
<keyword evidence="2" id="KW-0813">Transport</keyword>
<evidence type="ECO:0000256" key="2">
    <source>
        <dbReference type="ARBA" id="ARBA00022448"/>
    </source>
</evidence>
<feature type="transmembrane region" description="Helical" evidence="3">
    <location>
        <begin position="270"/>
        <end position="291"/>
    </location>
</feature>
<keyword evidence="3" id="KW-1133">Transmembrane helix</keyword>
<feature type="transmembrane region" description="Helical" evidence="3">
    <location>
        <begin position="388"/>
        <end position="409"/>
    </location>
</feature>
<dbReference type="InterPro" id="IPR036259">
    <property type="entry name" value="MFS_trans_sf"/>
</dbReference>
<feature type="transmembrane region" description="Helical" evidence="3">
    <location>
        <begin position="243"/>
        <end position="264"/>
    </location>
</feature>